<dbReference type="EMBL" id="QWKH01000024">
    <property type="protein sequence ID" value="NBI34363.1"/>
    <property type="molecule type" value="Genomic_DNA"/>
</dbReference>
<feature type="domain" description="GFO/IDH/MocA-like oxidoreductase" evidence="4">
    <location>
        <begin position="158"/>
        <end position="271"/>
    </location>
</feature>
<protein>
    <submittedName>
        <fullName evidence="5">Gfo/Idh/MocA family oxidoreductase</fullName>
    </submittedName>
</protein>
<accession>A0A7C9NAQ9</accession>
<dbReference type="Gene3D" id="3.30.360.10">
    <property type="entry name" value="Dihydrodipicolinate Reductase, domain 2"/>
    <property type="match status" value="1"/>
</dbReference>
<dbReference type="Pfam" id="PF01408">
    <property type="entry name" value="GFO_IDH_MocA"/>
    <property type="match status" value="1"/>
</dbReference>
<dbReference type="InterPro" id="IPR000683">
    <property type="entry name" value="Gfo/Idh/MocA-like_OxRdtase_N"/>
</dbReference>
<name>A0A7C9NAQ9_9BACT</name>
<dbReference type="Pfam" id="PF22725">
    <property type="entry name" value="GFO_IDH_MocA_C3"/>
    <property type="match status" value="1"/>
</dbReference>
<gene>
    <name evidence="5" type="ORF">D1639_04825</name>
</gene>
<dbReference type="SUPFAM" id="SSF55347">
    <property type="entry name" value="Glyceraldehyde-3-phosphate dehydrogenase-like, C-terminal domain"/>
    <property type="match status" value="1"/>
</dbReference>
<comment type="caution">
    <text evidence="5">The sequence shown here is derived from an EMBL/GenBank/DDBJ whole genome shotgun (WGS) entry which is preliminary data.</text>
</comment>
<dbReference type="InterPro" id="IPR055170">
    <property type="entry name" value="GFO_IDH_MocA-like_dom"/>
</dbReference>
<sequence>MSDRAVRIAVLCPSEIAKRRFMPALAKVEGAEFAGIGCATPEERAVGASSVGPDAAERADRQLAAAQEFACEFGGRVWESFEALLADPAVDALYIPLPPALHYPWAKRALLAGKHVLMEKPFAMDAAQASELVALSDERGLAVHENYMFAFHSQIDYLQRQLAEGAVGDVRCIQVDFGFPFRGGSDFRYSKDMGGGALLDCGGYTLKLASMLLGPAAKVTAASMGYGRGFEVDLFGSATLEGEDGAVVQVAFGMDNDYRCDVDVWGSAATLRSHRILTAPDGFAPAFELSSNGQVQTVSLEPDDSFGKSIEHFLRCIADDAVAARQREEILRQAALVDDFLQAATSK</sequence>
<evidence type="ECO:0000259" key="4">
    <source>
        <dbReference type="Pfam" id="PF22725"/>
    </source>
</evidence>
<dbReference type="PANTHER" id="PTHR22604">
    <property type="entry name" value="OXIDOREDUCTASES"/>
    <property type="match status" value="1"/>
</dbReference>
<keyword evidence="2" id="KW-0560">Oxidoreductase</keyword>
<reference evidence="5" key="1">
    <citation type="submission" date="2018-08" db="EMBL/GenBank/DDBJ databases">
        <title>Murine metabolic-syndrome-specific gut microbial biobank.</title>
        <authorList>
            <person name="Liu C."/>
        </authorList>
    </citation>
    <scope>NUCLEOTIDE SEQUENCE [LARGE SCALE GENOMIC DNA]</scope>
    <source>
        <strain evidence="5">Z82</strain>
    </source>
</reference>
<dbReference type="InterPro" id="IPR050984">
    <property type="entry name" value="Gfo/Idh/MocA_domain"/>
</dbReference>
<dbReference type="GO" id="GO:0000166">
    <property type="term" value="F:nucleotide binding"/>
    <property type="evidence" value="ECO:0007669"/>
    <property type="project" value="InterPro"/>
</dbReference>
<evidence type="ECO:0000259" key="3">
    <source>
        <dbReference type="Pfam" id="PF01408"/>
    </source>
</evidence>
<dbReference type="Gene3D" id="3.40.50.720">
    <property type="entry name" value="NAD(P)-binding Rossmann-like Domain"/>
    <property type="match status" value="1"/>
</dbReference>
<dbReference type="PANTHER" id="PTHR22604:SF105">
    <property type="entry name" value="TRANS-1,2-DIHYDROBENZENE-1,2-DIOL DEHYDROGENASE"/>
    <property type="match status" value="1"/>
</dbReference>
<evidence type="ECO:0000256" key="1">
    <source>
        <dbReference type="ARBA" id="ARBA00010928"/>
    </source>
</evidence>
<feature type="domain" description="Gfo/Idh/MocA-like oxidoreductase N-terminal" evidence="3">
    <location>
        <begin position="54"/>
        <end position="147"/>
    </location>
</feature>
<organism evidence="5">
    <name type="scientific">Muribaculaceae bacterium Z82</name>
    <dbReference type="NCBI Taxonomy" id="2304548"/>
    <lineage>
        <taxon>Bacteria</taxon>
        <taxon>Pseudomonadati</taxon>
        <taxon>Bacteroidota</taxon>
        <taxon>Bacteroidia</taxon>
        <taxon>Bacteroidales</taxon>
        <taxon>Muribaculaceae</taxon>
    </lineage>
</organism>
<dbReference type="InterPro" id="IPR036291">
    <property type="entry name" value="NAD(P)-bd_dom_sf"/>
</dbReference>
<comment type="similarity">
    <text evidence="1">Belongs to the Gfo/Idh/MocA family.</text>
</comment>
<evidence type="ECO:0000256" key="2">
    <source>
        <dbReference type="ARBA" id="ARBA00023002"/>
    </source>
</evidence>
<dbReference type="GO" id="GO:0016491">
    <property type="term" value="F:oxidoreductase activity"/>
    <property type="evidence" value="ECO:0007669"/>
    <property type="project" value="UniProtKB-KW"/>
</dbReference>
<proteinExistence type="inferred from homology"/>
<dbReference type="SUPFAM" id="SSF51735">
    <property type="entry name" value="NAD(P)-binding Rossmann-fold domains"/>
    <property type="match status" value="1"/>
</dbReference>
<evidence type="ECO:0000313" key="5">
    <source>
        <dbReference type="EMBL" id="NBI34363.1"/>
    </source>
</evidence>
<dbReference type="AlphaFoldDB" id="A0A7C9NAQ9"/>